<dbReference type="InterPro" id="IPR026960">
    <property type="entry name" value="RVT-Znf"/>
</dbReference>
<accession>A0AAW2BYC9</accession>
<dbReference type="Pfam" id="PF13966">
    <property type="entry name" value="zf-RVT"/>
    <property type="match status" value="1"/>
</dbReference>
<name>A0AAW2BYC9_9ROSI</name>
<evidence type="ECO:0000259" key="2">
    <source>
        <dbReference type="Pfam" id="PF13966"/>
    </source>
</evidence>
<dbReference type="Gene3D" id="3.60.10.10">
    <property type="entry name" value="Endonuclease/exonuclease/phosphatase"/>
    <property type="match status" value="1"/>
</dbReference>
<dbReference type="PANTHER" id="PTHR46890:SF48">
    <property type="entry name" value="RNA-DIRECTED DNA POLYMERASE"/>
    <property type="match status" value="1"/>
</dbReference>
<evidence type="ECO:0008006" key="5">
    <source>
        <dbReference type="Google" id="ProtNLM"/>
    </source>
</evidence>
<protein>
    <recommendedName>
        <fullName evidence="5">Reverse transcriptase domain-containing protein</fullName>
    </recommendedName>
</protein>
<dbReference type="AlphaFoldDB" id="A0AAW2BYC9"/>
<organism evidence="3 4">
    <name type="scientific">Lithocarpus litseifolius</name>
    <dbReference type="NCBI Taxonomy" id="425828"/>
    <lineage>
        <taxon>Eukaryota</taxon>
        <taxon>Viridiplantae</taxon>
        <taxon>Streptophyta</taxon>
        <taxon>Embryophyta</taxon>
        <taxon>Tracheophyta</taxon>
        <taxon>Spermatophyta</taxon>
        <taxon>Magnoliopsida</taxon>
        <taxon>eudicotyledons</taxon>
        <taxon>Gunneridae</taxon>
        <taxon>Pentapetalae</taxon>
        <taxon>rosids</taxon>
        <taxon>fabids</taxon>
        <taxon>Fagales</taxon>
        <taxon>Fagaceae</taxon>
        <taxon>Lithocarpus</taxon>
    </lineage>
</organism>
<sequence length="649" mass="75635">MSNSSKDGPNEVIDKKGLIDLQFSGSPYTWSNKREGFANIKERLDRAFANERWRLIFRRAAVHNLPASTSDYSPIVLFTEGEQRYAKKPFKFEEAWTRDETSSFVVEKAWGSDVSGTPLFKVSRKIKETKKEFRRWNKEWFGNIQIIIKDYWDQLEKIQNEDPTQENLNLEANINLELQEWLQREEMLWRQKSRTKFLAAADLNTKFFHLTTIVRRRRNAIDFLKNQQGIWVSGREEIGKCFEEFFTNLFTSSNPSIPNNLENLITPSLSNEDIEMLSKIPLPEEIKEVVFNIGSNKAPGPDGMSAHFFKCYWNIIGGEVIEAITFFFQRGFMLKEINHSFIVLIPKGSNAAIVSQYRPISLCNILYKIIPKLLANRLKHILPKLISPWQTAFVPGRKIQENTFLAQEILHDMRKKRGEFTVKTAYNALRATNYPPHPLLQSKDWKELWKLKINARLKMLLWKMAWEILPTKSFLNSRFSLSSIDCYLCNNAIESLEHIFLQCDWVAQTWFVGPWPLNMSHMRNVSITDWVKMIINPKHGLGLEGEEAKDFQLYAAILCDQIWMTRNKARLEGIKTSPEKVARQVIKAYEEHKNAWRNQSKKPPNVSPWTPPLLNWIKLNFDAAIREDKSSVAVVVRDQKGNLLATWTE</sequence>
<keyword evidence="4" id="KW-1185">Reference proteome</keyword>
<dbReference type="Proteomes" id="UP001459277">
    <property type="component" value="Unassembled WGS sequence"/>
</dbReference>
<proteinExistence type="predicted"/>
<dbReference type="InterPro" id="IPR000477">
    <property type="entry name" value="RT_dom"/>
</dbReference>
<comment type="caution">
    <text evidence="3">The sequence shown here is derived from an EMBL/GenBank/DDBJ whole genome shotgun (WGS) entry which is preliminary data.</text>
</comment>
<evidence type="ECO:0000313" key="3">
    <source>
        <dbReference type="EMBL" id="KAK9990954.1"/>
    </source>
</evidence>
<dbReference type="InterPro" id="IPR036691">
    <property type="entry name" value="Endo/exonu/phosph_ase_sf"/>
</dbReference>
<dbReference type="SUPFAM" id="SSF56219">
    <property type="entry name" value="DNase I-like"/>
    <property type="match status" value="1"/>
</dbReference>
<evidence type="ECO:0000259" key="1">
    <source>
        <dbReference type="Pfam" id="PF00078"/>
    </source>
</evidence>
<dbReference type="Pfam" id="PF00078">
    <property type="entry name" value="RVT_1"/>
    <property type="match status" value="1"/>
</dbReference>
<dbReference type="InterPro" id="IPR052343">
    <property type="entry name" value="Retrotransposon-Effector_Assoc"/>
</dbReference>
<feature type="domain" description="Reverse transcriptase" evidence="1">
    <location>
        <begin position="345"/>
        <end position="412"/>
    </location>
</feature>
<reference evidence="3 4" key="1">
    <citation type="submission" date="2024-01" db="EMBL/GenBank/DDBJ databases">
        <title>A telomere-to-telomere, gap-free genome of sweet tea (Lithocarpus litseifolius).</title>
        <authorList>
            <person name="Zhou J."/>
        </authorList>
    </citation>
    <scope>NUCLEOTIDE SEQUENCE [LARGE SCALE GENOMIC DNA]</scope>
    <source>
        <strain evidence="3">Zhou-2022a</strain>
        <tissue evidence="3">Leaf</tissue>
    </source>
</reference>
<feature type="domain" description="Reverse transcriptase zinc-binding" evidence="2">
    <location>
        <begin position="420"/>
        <end position="510"/>
    </location>
</feature>
<dbReference type="EMBL" id="JAZDWU010000009">
    <property type="protein sequence ID" value="KAK9990954.1"/>
    <property type="molecule type" value="Genomic_DNA"/>
</dbReference>
<dbReference type="PANTHER" id="PTHR46890">
    <property type="entry name" value="NON-LTR RETROLELEMENT REVERSE TRANSCRIPTASE-LIKE PROTEIN-RELATED"/>
    <property type="match status" value="1"/>
</dbReference>
<gene>
    <name evidence="3" type="ORF">SO802_025939</name>
</gene>
<evidence type="ECO:0000313" key="4">
    <source>
        <dbReference type="Proteomes" id="UP001459277"/>
    </source>
</evidence>